<evidence type="ECO:0000313" key="1">
    <source>
        <dbReference type="EMBL" id="KAJ8482796.1"/>
    </source>
</evidence>
<gene>
    <name evidence="1" type="ORF">ONZ51_g5097</name>
</gene>
<comment type="caution">
    <text evidence="1">The sequence shown here is derived from an EMBL/GenBank/DDBJ whole genome shotgun (WGS) entry which is preliminary data.</text>
</comment>
<proteinExistence type="predicted"/>
<dbReference type="Proteomes" id="UP001215151">
    <property type="component" value="Unassembled WGS sequence"/>
</dbReference>
<sequence length="217" mass="24675">MIGYLNPGIEPRNDWELLQLGVKRYQGGQAEVYAALDKEFKLMSEDEDLMETQEDWDCALNTVFEPTGIKPYPGEEDECIQIRPIPDTKYSIRLFPGSFTDAEYCMDFVDNETGEAVNSPFPFELFAGGGETDTPWLNFQGSMKVASIERIFGHKQGEILPGEEKFILRDGQMCVLTRPGKPKIRFTVPIRVHPENRPVEETDVIHLDFPKKITLAP</sequence>
<name>A0AAD7TUT1_9APHY</name>
<organism evidence="1 2">
    <name type="scientific">Trametes cubensis</name>
    <dbReference type="NCBI Taxonomy" id="1111947"/>
    <lineage>
        <taxon>Eukaryota</taxon>
        <taxon>Fungi</taxon>
        <taxon>Dikarya</taxon>
        <taxon>Basidiomycota</taxon>
        <taxon>Agaricomycotina</taxon>
        <taxon>Agaricomycetes</taxon>
        <taxon>Polyporales</taxon>
        <taxon>Polyporaceae</taxon>
        <taxon>Trametes</taxon>
    </lineage>
</organism>
<protein>
    <submittedName>
        <fullName evidence="1">Uncharacterized protein</fullName>
    </submittedName>
</protein>
<reference evidence="1" key="1">
    <citation type="submission" date="2022-11" db="EMBL/GenBank/DDBJ databases">
        <title>Genome Sequence of Cubamyces cubensis.</title>
        <authorList>
            <person name="Buettner E."/>
        </authorList>
    </citation>
    <scope>NUCLEOTIDE SEQUENCE</scope>
    <source>
        <strain evidence="1">MPL-01</strain>
    </source>
</reference>
<accession>A0AAD7TUT1</accession>
<dbReference type="AlphaFoldDB" id="A0AAD7TUT1"/>
<evidence type="ECO:0000313" key="2">
    <source>
        <dbReference type="Proteomes" id="UP001215151"/>
    </source>
</evidence>
<keyword evidence="2" id="KW-1185">Reference proteome</keyword>
<dbReference type="EMBL" id="JAPEVG010000106">
    <property type="protein sequence ID" value="KAJ8482796.1"/>
    <property type="molecule type" value="Genomic_DNA"/>
</dbReference>